<reference evidence="1 2" key="1">
    <citation type="submission" date="2021-06" db="EMBL/GenBank/DDBJ databases">
        <title>Caerostris extrusa draft genome.</title>
        <authorList>
            <person name="Kono N."/>
            <person name="Arakawa K."/>
        </authorList>
    </citation>
    <scope>NUCLEOTIDE SEQUENCE [LARGE SCALE GENOMIC DNA]</scope>
</reference>
<evidence type="ECO:0000313" key="2">
    <source>
        <dbReference type="Proteomes" id="UP001054945"/>
    </source>
</evidence>
<protein>
    <submittedName>
        <fullName evidence="1">Uncharacterized protein</fullName>
    </submittedName>
</protein>
<dbReference type="EMBL" id="BPLR01016669">
    <property type="protein sequence ID" value="GIY85596.1"/>
    <property type="molecule type" value="Genomic_DNA"/>
</dbReference>
<evidence type="ECO:0000313" key="1">
    <source>
        <dbReference type="EMBL" id="GIY85596.1"/>
    </source>
</evidence>
<sequence>MQGVVVDGSVDLWVGRVFWRRLALDLNHLLSKPSICPVSSIFSTVLPTPPTIQGGLQHGYLMSPARDTLREEGGINIPFDADGSREYIPKLGISMNCGESDRTLDMVVIIRFQS</sequence>
<dbReference type="Proteomes" id="UP001054945">
    <property type="component" value="Unassembled WGS sequence"/>
</dbReference>
<dbReference type="AlphaFoldDB" id="A0AAV4WRS0"/>
<organism evidence="1 2">
    <name type="scientific">Caerostris extrusa</name>
    <name type="common">Bark spider</name>
    <name type="synonym">Caerostris bankana</name>
    <dbReference type="NCBI Taxonomy" id="172846"/>
    <lineage>
        <taxon>Eukaryota</taxon>
        <taxon>Metazoa</taxon>
        <taxon>Ecdysozoa</taxon>
        <taxon>Arthropoda</taxon>
        <taxon>Chelicerata</taxon>
        <taxon>Arachnida</taxon>
        <taxon>Araneae</taxon>
        <taxon>Araneomorphae</taxon>
        <taxon>Entelegynae</taxon>
        <taxon>Araneoidea</taxon>
        <taxon>Araneidae</taxon>
        <taxon>Caerostris</taxon>
    </lineage>
</organism>
<gene>
    <name evidence="1" type="ORF">CEXT_328021</name>
</gene>
<comment type="caution">
    <text evidence="1">The sequence shown here is derived from an EMBL/GenBank/DDBJ whole genome shotgun (WGS) entry which is preliminary data.</text>
</comment>
<proteinExistence type="predicted"/>
<accession>A0AAV4WRS0</accession>
<keyword evidence="2" id="KW-1185">Reference proteome</keyword>
<name>A0AAV4WRS0_CAEEX</name>